<evidence type="ECO:0000313" key="3">
    <source>
        <dbReference type="EMBL" id="KAJ7390236.1"/>
    </source>
</evidence>
<keyword evidence="4" id="KW-1185">Reference proteome</keyword>
<feature type="region of interest" description="Disordered" evidence="1">
    <location>
        <begin position="15"/>
        <end position="134"/>
    </location>
</feature>
<evidence type="ECO:0000313" key="4">
    <source>
        <dbReference type="Proteomes" id="UP001163046"/>
    </source>
</evidence>
<reference evidence="3" key="1">
    <citation type="submission" date="2023-01" db="EMBL/GenBank/DDBJ databases">
        <title>Genome assembly of the deep-sea coral Lophelia pertusa.</title>
        <authorList>
            <person name="Herrera S."/>
            <person name="Cordes E."/>
        </authorList>
    </citation>
    <scope>NUCLEOTIDE SEQUENCE</scope>
    <source>
        <strain evidence="3">USNM1676648</strain>
        <tissue evidence="3">Polyp</tissue>
    </source>
</reference>
<feature type="compositionally biased region" description="Low complexity" evidence="1">
    <location>
        <begin position="67"/>
        <end position="76"/>
    </location>
</feature>
<dbReference type="AlphaFoldDB" id="A0A9X0D8A5"/>
<feature type="region of interest" description="Disordered" evidence="1">
    <location>
        <begin position="149"/>
        <end position="197"/>
    </location>
</feature>
<feature type="compositionally biased region" description="Low complexity" evidence="1">
    <location>
        <begin position="117"/>
        <end position="131"/>
    </location>
</feature>
<feature type="compositionally biased region" description="Polar residues" evidence="1">
    <location>
        <begin position="93"/>
        <end position="102"/>
    </location>
</feature>
<dbReference type="InterPro" id="IPR027859">
    <property type="entry name" value="KATNIP_dom"/>
</dbReference>
<dbReference type="OrthoDB" id="304622at2759"/>
<sequence>MVHSDYVCGVSCVLRSSSTPNLSSSETLESSELTNDSVRGNSAAGSTVLPSRPPWLESSKKKDKSGHGSSSRSSSRSKSRPIWLENEPAVDQGRSSSLTDVQHSSEEIVRNDKPRSRPSSGRGSSTPTAGSKADPWLCEFFSKDESLPTCLDGAVSQSEGRGHSGSGRRKEEVKDISEPVTEESNTPHDAQTARTTWRRQQNLSLEESWSLLSLFEKSHRGRITKDIDLETHGDALDELLSKKDDDNLEPIVEHTKETEESLIDLEIPTLPKGQQLVINIRNTWGDRHYVGLNGIEVFTECGKPAEIAEISADPSDINILPEYGNDPRIVTNLIDGVYRTR</sequence>
<feature type="compositionally biased region" description="Low complexity" evidence="1">
    <location>
        <begin position="16"/>
        <end position="37"/>
    </location>
</feature>
<feature type="compositionally biased region" description="Polar residues" evidence="1">
    <location>
        <begin position="182"/>
        <end position="197"/>
    </location>
</feature>
<accession>A0A9X0D8A5</accession>
<evidence type="ECO:0000259" key="2">
    <source>
        <dbReference type="Pfam" id="PF14652"/>
    </source>
</evidence>
<feature type="domain" description="KATNIP" evidence="2">
    <location>
        <begin position="253"/>
        <end position="340"/>
    </location>
</feature>
<feature type="compositionally biased region" description="Basic and acidic residues" evidence="1">
    <location>
        <begin position="168"/>
        <end position="177"/>
    </location>
</feature>
<comment type="caution">
    <text evidence="3">The sequence shown here is derived from an EMBL/GenBank/DDBJ whole genome shotgun (WGS) entry which is preliminary data.</text>
</comment>
<organism evidence="3 4">
    <name type="scientific">Desmophyllum pertusum</name>
    <dbReference type="NCBI Taxonomy" id="174260"/>
    <lineage>
        <taxon>Eukaryota</taxon>
        <taxon>Metazoa</taxon>
        <taxon>Cnidaria</taxon>
        <taxon>Anthozoa</taxon>
        <taxon>Hexacorallia</taxon>
        <taxon>Scleractinia</taxon>
        <taxon>Caryophylliina</taxon>
        <taxon>Caryophylliidae</taxon>
        <taxon>Desmophyllum</taxon>
    </lineage>
</organism>
<name>A0A9X0D8A5_9CNID</name>
<dbReference type="InterPro" id="IPR026704">
    <property type="entry name" value="KATNIP"/>
</dbReference>
<proteinExistence type="predicted"/>
<feature type="compositionally biased region" description="Basic and acidic residues" evidence="1">
    <location>
        <begin position="103"/>
        <end position="115"/>
    </location>
</feature>
<evidence type="ECO:0000256" key="1">
    <source>
        <dbReference type="SAM" id="MobiDB-lite"/>
    </source>
</evidence>
<dbReference type="PANTHER" id="PTHR21534">
    <property type="entry name" value="KATANIN-INTERACTING PROTEIN"/>
    <property type="match status" value="1"/>
</dbReference>
<protein>
    <recommendedName>
        <fullName evidence="2">KATNIP domain-containing protein</fullName>
    </recommendedName>
</protein>
<dbReference type="Proteomes" id="UP001163046">
    <property type="component" value="Unassembled WGS sequence"/>
</dbReference>
<feature type="compositionally biased region" description="Polar residues" evidence="1">
    <location>
        <begin position="38"/>
        <end position="49"/>
    </location>
</feature>
<dbReference type="PANTHER" id="PTHR21534:SF0">
    <property type="entry name" value="KATANIN-INTERACTING PROTEIN"/>
    <property type="match status" value="1"/>
</dbReference>
<dbReference type="EMBL" id="MU825419">
    <property type="protein sequence ID" value="KAJ7390236.1"/>
    <property type="molecule type" value="Genomic_DNA"/>
</dbReference>
<gene>
    <name evidence="3" type="ORF">OS493_026748</name>
</gene>
<dbReference type="Pfam" id="PF14652">
    <property type="entry name" value="DUF4457"/>
    <property type="match status" value="1"/>
</dbReference>